<gene>
    <name evidence="3" type="ORF">DBO85_10310</name>
</gene>
<dbReference type="InterPro" id="IPR001466">
    <property type="entry name" value="Beta-lactam-related"/>
</dbReference>
<protein>
    <submittedName>
        <fullName evidence="3">6-aminohexanoate hydrolase</fullName>
    </submittedName>
</protein>
<organism evidence="3 4">
    <name type="scientific">Pseudomonas mangrovi</name>
    <dbReference type="NCBI Taxonomy" id="2161748"/>
    <lineage>
        <taxon>Bacteria</taxon>
        <taxon>Pseudomonadati</taxon>
        <taxon>Pseudomonadota</taxon>
        <taxon>Gammaproteobacteria</taxon>
        <taxon>Pseudomonadales</taxon>
        <taxon>Pseudomonadaceae</taxon>
        <taxon>Pseudomonas</taxon>
    </lineage>
</organism>
<dbReference type="AlphaFoldDB" id="A0A2T5P9V1"/>
<evidence type="ECO:0000313" key="4">
    <source>
        <dbReference type="Proteomes" id="UP000244064"/>
    </source>
</evidence>
<dbReference type="OrthoDB" id="9814204at2"/>
<sequence>MKLLPCVALFGLCLAHSAHAQPPSLPDPTSVRLDRLQLMQGFPPAADRRVTAGSYMRQYPQARWAFHHMRELLPSRSIPRGAGPASPLPAGADRSAEIEALRFNGASGELSFAEYLKNTYTDGVIVLLEGKVVYQRYFGMPEEQPHIMWSMTKSMIGLIATQLIHEGKLDAEALVTDYLPELADSGWKGATVQQVLNMTADVSYSEVYADAESDVVKYAMAAGMSPVPADYPGARSLYDYLPSIPGKGNHGREFQYRTVHTEVLGWILRRVTGQDSAQMIGERIWSPLGTEHEAYMLLDPAGTEWAGAGMNASLRDLARFGEMLRNDGAFNGRQIVAPQVLASIREGADRELFKASGRIGQDGYSYRNQFWISHNRDGAFELLGVHGQMIHVNPAAGLVLVRLSSHPVAASAAHFPTTRPAMAALAELLRTKR</sequence>
<dbReference type="PANTHER" id="PTHR43283:SF7">
    <property type="entry name" value="BETA-LACTAMASE-RELATED DOMAIN-CONTAINING PROTEIN"/>
    <property type="match status" value="1"/>
</dbReference>
<keyword evidence="1" id="KW-0732">Signal</keyword>
<feature type="chain" id="PRO_5015644518" evidence="1">
    <location>
        <begin position="21"/>
        <end position="433"/>
    </location>
</feature>
<accession>A0A2T5P9V1</accession>
<dbReference type="PANTHER" id="PTHR43283">
    <property type="entry name" value="BETA-LACTAMASE-RELATED"/>
    <property type="match status" value="1"/>
</dbReference>
<evidence type="ECO:0000256" key="1">
    <source>
        <dbReference type="SAM" id="SignalP"/>
    </source>
</evidence>
<feature type="domain" description="Beta-lactamase-related" evidence="2">
    <location>
        <begin position="123"/>
        <end position="408"/>
    </location>
</feature>
<evidence type="ECO:0000313" key="3">
    <source>
        <dbReference type="EMBL" id="PTU74471.1"/>
    </source>
</evidence>
<dbReference type="SUPFAM" id="SSF56601">
    <property type="entry name" value="beta-lactamase/transpeptidase-like"/>
    <property type="match status" value="1"/>
</dbReference>
<keyword evidence="4" id="KW-1185">Reference proteome</keyword>
<proteinExistence type="predicted"/>
<comment type="caution">
    <text evidence="3">The sequence shown here is derived from an EMBL/GenBank/DDBJ whole genome shotgun (WGS) entry which is preliminary data.</text>
</comment>
<dbReference type="RefSeq" id="WP_108107167.1">
    <property type="nucleotide sequence ID" value="NZ_QASN01000017.1"/>
</dbReference>
<dbReference type="GO" id="GO:0016787">
    <property type="term" value="F:hydrolase activity"/>
    <property type="evidence" value="ECO:0007669"/>
    <property type="project" value="UniProtKB-KW"/>
</dbReference>
<dbReference type="InterPro" id="IPR012338">
    <property type="entry name" value="Beta-lactam/transpept-like"/>
</dbReference>
<dbReference type="Proteomes" id="UP000244064">
    <property type="component" value="Unassembled WGS sequence"/>
</dbReference>
<dbReference type="Gene3D" id="3.40.710.10">
    <property type="entry name" value="DD-peptidase/beta-lactamase superfamily"/>
    <property type="match status" value="1"/>
</dbReference>
<dbReference type="Pfam" id="PF00144">
    <property type="entry name" value="Beta-lactamase"/>
    <property type="match status" value="1"/>
</dbReference>
<reference evidence="3 4" key="1">
    <citation type="submission" date="2018-04" db="EMBL/GenBank/DDBJ databases">
        <title>Pseudomonas sp. nov., isolated from mangrove soil.</title>
        <authorList>
            <person name="Chen C."/>
        </authorList>
    </citation>
    <scope>NUCLEOTIDE SEQUENCE [LARGE SCALE GENOMIC DNA]</scope>
    <source>
        <strain evidence="3 4">TC-11</strain>
    </source>
</reference>
<evidence type="ECO:0000259" key="2">
    <source>
        <dbReference type="Pfam" id="PF00144"/>
    </source>
</evidence>
<keyword evidence="3" id="KW-0378">Hydrolase</keyword>
<name>A0A2T5P9V1_9PSED</name>
<dbReference type="InterPro" id="IPR050789">
    <property type="entry name" value="Diverse_Enzym_Activities"/>
</dbReference>
<feature type="signal peptide" evidence="1">
    <location>
        <begin position="1"/>
        <end position="20"/>
    </location>
</feature>
<dbReference type="EMBL" id="QASN01000017">
    <property type="protein sequence ID" value="PTU74471.1"/>
    <property type="molecule type" value="Genomic_DNA"/>
</dbReference>